<dbReference type="EMBL" id="HE774682">
    <property type="protein sequence ID" value="CCG52981.1"/>
    <property type="molecule type" value="Genomic_DNA"/>
</dbReference>
<evidence type="ECO:0000313" key="2">
    <source>
        <dbReference type="EMBL" id="CCG52979.1"/>
    </source>
</evidence>
<dbReference type="AlphaFoldDB" id="H8XP13"/>
<proteinExistence type="predicted"/>
<reference evidence="1 6" key="1">
    <citation type="journal article" date="2012" name="J. Bacteriol.">
        <title>Complete Genome Sequence of Flavobacterium indicum GPSTA100-9T, Isolated from Warm Spring Water.</title>
        <authorList>
            <person name="Barbier P."/>
            <person name="Houel A."/>
            <person name="Loux V."/>
            <person name="Poulain J."/>
            <person name="Bernardet J.F."/>
            <person name="Touchon M."/>
            <person name="Duchaud E."/>
        </authorList>
    </citation>
    <scope>NUCLEOTIDE SEQUENCE [LARGE SCALE GENOMIC DNA]</scope>
    <source>
        <strain evidence="6">DSM 17447 / CIP 109464 / GPTSA100-9</strain>
        <strain evidence="1">GPTSA100-9</strain>
    </source>
</reference>
<evidence type="ECO:0000313" key="3">
    <source>
        <dbReference type="EMBL" id="CCG52981.1"/>
    </source>
</evidence>
<dbReference type="EMBL" id="HE774682">
    <property type="protein sequence ID" value="CCG52979.1"/>
    <property type="molecule type" value="Genomic_DNA"/>
</dbReference>
<name>H8XP13_FLAIG</name>
<dbReference type="EMBL" id="HE774682">
    <property type="protein sequence ID" value="CCG52280.1"/>
    <property type="molecule type" value="Genomic_DNA"/>
</dbReference>
<protein>
    <submittedName>
        <fullName evidence="1">Uncharacterized protein</fullName>
    </submittedName>
</protein>
<evidence type="ECO:0000313" key="5">
    <source>
        <dbReference type="EMBL" id="CCG52991.1"/>
    </source>
</evidence>
<dbReference type="Proteomes" id="UP000007599">
    <property type="component" value="Chromosome I"/>
</dbReference>
<sequence length="55" mass="6868">MDNENHKLPEGWTETKISENLYVTHIPQKHIDEWKVQRWKKNKVTEILKKRRLHY</sequence>
<evidence type="ECO:0000313" key="1">
    <source>
        <dbReference type="EMBL" id="CCG52280.1"/>
    </source>
</evidence>
<dbReference type="OrthoDB" id="661533at2"/>
<organism evidence="1 6">
    <name type="scientific">Flavobacterium indicum (strain DSM 17447 / CIP 109464 / GPTSA100-9)</name>
    <dbReference type="NCBI Taxonomy" id="1094466"/>
    <lineage>
        <taxon>Bacteria</taxon>
        <taxon>Pseudomonadati</taxon>
        <taxon>Bacteroidota</taxon>
        <taxon>Flavobacteriia</taxon>
        <taxon>Flavobacteriales</taxon>
        <taxon>Flavobacteriaceae</taxon>
        <taxon>Flavobacterium</taxon>
    </lineage>
</organism>
<dbReference type="HOGENOM" id="CLU_3025628_0_0_10"/>
<dbReference type="EMBL" id="HE774682">
    <property type="protein sequence ID" value="CCG52985.1"/>
    <property type="molecule type" value="Genomic_DNA"/>
</dbReference>
<dbReference type="KEGG" id="fin:KQS_05125"/>
<dbReference type="KEGG" id="fin:KQS_05065"/>
<evidence type="ECO:0000313" key="4">
    <source>
        <dbReference type="EMBL" id="CCG52985.1"/>
    </source>
</evidence>
<dbReference type="KEGG" id="fin:KQS_01425"/>
<dbReference type="RefSeq" id="WP_014387424.1">
    <property type="nucleotide sequence ID" value="NC_017025.1"/>
</dbReference>
<gene>
    <name evidence="1" type="ordered locus">KQS_01425</name>
    <name evidence="2" type="ordered locus">KQS_05065</name>
    <name evidence="3" type="ordered locus">KQS_05075</name>
    <name evidence="4" type="ordered locus">KQS_05095</name>
    <name evidence="5" type="ordered locus">KQS_05125</name>
</gene>
<keyword evidence="6" id="KW-1185">Reference proteome</keyword>
<dbReference type="KEGG" id="fin:KQS_05075"/>
<accession>H8XP13</accession>
<dbReference type="KEGG" id="fin:KQS_05095"/>
<dbReference type="EMBL" id="HE774682">
    <property type="protein sequence ID" value="CCG52991.1"/>
    <property type="molecule type" value="Genomic_DNA"/>
</dbReference>
<reference evidence="6" key="2">
    <citation type="submission" date="2012-03" db="EMBL/GenBank/DDBJ databases">
        <title>Complete genome sequence of Flavobacterium indicum GPTSA100-9T, isolated from warm spring water.</title>
        <authorList>
            <person name="Barbier P."/>
            <person name="Houel A."/>
            <person name="Loux V."/>
            <person name="Poulain J."/>
            <person name="Bernardet J.-F."/>
            <person name="Touchon M."/>
            <person name="Duchaud E."/>
        </authorList>
    </citation>
    <scope>NUCLEOTIDE SEQUENCE [LARGE SCALE GENOMIC DNA]</scope>
    <source>
        <strain evidence="6">DSM 17447 / CIP 109464 / GPTSA100-9</strain>
    </source>
</reference>
<evidence type="ECO:0000313" key="6">
    <source>
        <dbReference type="Proteomes" id="UP000007599"/>
    </source>
</evidence>